<evidence type="ECO:0000313" key="11">
    <source>
        <dbReference type="Proteomes" id="UP000261660"/>
    </source>
</evidence>
<evidence type="ECO:0000256" key="2">
    <source>
        <dbReference type="ARBA" id="ARBA00004613"/>
    </source>
</evidence>
<dbReference type="OrthoDB" id="8903627at2759"/>
<evidence type="ECO:0000256" key="5">
    <source>
        <dbReference type="ARBA" id="ARBA00022525"/>
    </source>
</evidence>
<feature type="chain" id="PRO_5044598652" evidence="8">
    <location>
        <begin position="23"/>
        <end position="127"/>
    </location>
</feature>
<name>A0A3Q3GL27_9LABR</name>
<dbReference type="InterPro" id="IPR006208">
    <property type="entry name" value="Glyco_hormone_CN"/>
</dbReference>
<dbReference type="GO" id="GO:0007186">
    <property type="term" value="P:G protein-coupled receptor signaling pathway"/>
    <property type="evidence" value="ECO:0007669"/>
    <property type="project" value="TreeGrafter"/>
</dbReference>
<keyword evidence="8" id="KW-0732">Signal</keyword>
<feature type="domain" description="Glycoprotein hormone subunit beta" evidence="9">
    <location>
        <begin position="28"/>
        <end position="121"/>
    </location>
</feature>
<comment type="similarity">
    <text evidence="3">Belongs to the glycoprotein hormones subunit beta family.</text>
</comment>
<evidence type="ECO:0000313" key="10">
    <source>
        <dbReference type="Ensembl" id="ENSLBEP00000034382.1"/>
    </source>
</evidence>
<reference evidence="10" key="1">
    <citation type="submission" date="2025-05" db="UniProtKB">
        <authorList>
            <consortium name="Ensembl"/>
        </authorList>
    </citation>
    <scope>IDENTIFICATION</scope>
</reference>
<evidence type="ECO:0000256" key="6">
    <source>
        <dbReference type="ARBA" id="ARBA00022702"/>
    </source>
</evidence>
<dbReference type="GO" id="GO:0005179">
    <property type="term" value="F:hormone activity"/>
    <property type="evidence" value="ECO:0007669"/>
    <property type="project" value="UniProtKB-KW"/>
</dbReference>
<comment type="function">
    <text evidence="1">Involved in gametogenesis and steroidogenesis.</text>
</comment>
<proteinExistence type="inferred from homology"/>
<dbReference type="RefSeq" id="XP_020498876.1">
    <property type="nucleotide sequence ID" value="XM_020643220.3"/>
</dbReference>
<keyword evidence="5" id="KW-0964">Secreted</keyword>
<evidence type="ECO:0000256" key="4">
    <source>
        <dbReference type="ARBA" id="ARBA00011870"/>
    </source>
</evidence>
<sequence length="127" mass="13834">MCCTTQTMKLVVMAAMLAVAGARKVCKSGCHLTNKVIQVELCGRNEPVFTTECAGHCYNKDSAYISNADEDKQQVCIGNWTYEVKQIQGCPESATYPVATHCECRACNIKTTHCGLFTGDPAVCPFK</sequence>
<dbReference type="CDD" id="cd00069">
    <property type="entry name" value="GHB_like"/>
    <property type="match status" value="1"/>
</dbReference>
<comment type="subcellular location">
    <subcellularLocation>
        <location evidence="2">Secreted</location>
    </subcellularLocation>
</comment>
<dbReference type="InterPro" id="IPR029034">
    <property type="entry name" value="Cystine-knot_cytokine"/>
</dbReference>
<dbReference type="SUPFAM" id="SSF57501">
    <property type="entry name" value="Cystine-knot cytokines"/>
    <property type="match status" value="1"/>
</dbReference>
<dbReference type="PANTHER" id="PTHR11515:SF11">
    <property type="entry name" value="LUTROPIN SUBUNIT BETA"/>
    <property type="match status" value="1"/>
</dbReference>
<dbReference type="GO" id="GO:0005737">
    <property type="term" value="C:cytoplasm"/>
    <property type="evidence" value="ECO:0007669"/>
    <property type="project" value="TreeGrafter"/>
</dbReference>
<dbReference type="Pfam" id="PF00007">
    <property type="entry name" value="Cys_knot"/>
    <property type="match status" value="1"/>
</dbReference>
<dbReference type="STRING" id="56723.ENSLBEP00000034376"/>
<dbReference type="GeneID" id="109990942"/>
<evidence type="ECO:0000259" key="9">
    <source>
        <dbReference type="Pfam" id="PF00007"/>
    </source>
</evidence>
<dbReference type="GeneTree" id="ENSGT00940000172097"/>
<evidence type="ECO:0000256" key="1">
    <source>
        <dbReference type="ARBA" id="ARBA00003920"/>
    </source>
</evidence>
<dbReference type="AlphaFoldDB" id="A0A3Q3GL27"/>
<evidence type="ECO:0000256" key="7">
    <source>
        <dbReference type="ARBA" id="ARBA00023157"/>
    </source>
</evidence>
<evidence type="ECO:0000256" key="3">
    <source>
        <dbReference type="ARBA" id="ARBA00006552"/>
    </source>
</evidence>
<dbReference type="PANTHER" id="PTHR11515">
    <property type="entry name" value="GLYCOPROTEIN HORMONE BETA CHAIN"/>
    <property type="match status" value="1"/>
</dbReference>
<feature type="signal peptide" evidence="8">
    <location>
        <begin position="1"/>
        <end position="22"/>
    </location>
</feature>
<keyword evidence="11" id="KW-1185">Reference proteome</keyword>
<dbReference type="Proteomes" id="UP000261660">
    <property type="component" value="Unplaced"/>
</dbReference>
<dbReference type="GO" id="GO:0030728">
    <property type="term" value="P:ovulation"/>
    <property type="evidence" value="ECO:0007669"/>
    <property type="project" value="TreeGrafter"/>
</dbReference>
<accession>A0A3Q3GL27</accession>
<dbReference type="Ensembl" id="ENSLBET00000035859.1">
    <property type="protein sequence ID" value="ENSLBEP00000034376.1"/>
    <property type="gene ID" value="ENSLBEG00000025861.1"/>
</dbReference>
<dbReference type="Ensembl" id="ENSLBET00000035865.1">
    <property type="protein sequence ID" value="ENSLBEP00000034382.1"/>
    <property type="gene ID" value="ENSLBEG00000025861.1"/>
</dbReference>
<protein>
    <submittedName>
        <fullName evidence="10">Gonadotropin subunit beta-1-like</fullName>
    </submittedName>
</protein>
<keyword evidence="7" id="KW-1015">Disulfide bond</keyword>
<organism evidence="10 11">
    <name type="scientific">Labrus bergylta</name>
    <name type="common">ballan wrasse</name>
    <dbReference type="NCBI Taxonomy" id="56723"/>
    <lineage>
        <taxon>Eukaryota</taxon>
        <taxon>Metazoa</taxon>
        <taxon>Chordata</taxon>
        <taxon>Craniata</taxon>
        <taxon>Vertebrata</taxon>
        <taxon>Euteleostomi</taxon>
        <taxon>Actinopterygii</taxon>
        <taxon>Neopterygii</taxon>
        <taxon>Teleostei</taxon>
        <taxon>Neoteleostei</taxon>
        <taxon>Acanthomorphata</taxon>
        <taxon>Eupercaria</taxon>
        <taxon>Labriformes</taxon>
        <taxon>Labridae</taxon>
        <taxon>Labrus</taxon>
    </lineage>
</organism>
<comment type="subunit">
    <text evidence="4">Heterodimer of an alpha and a beta chain.</text>
</comment>
<dbReference type="InterPro" id="IPR001545">
    <property type="entry name" value="Gonadotropin_bsu"/>
</dbReference>
<dbReference type="SMART" id="SM00068">
    <property type="entry name" value="GHB"/>
    <property type="match status" value="1"/>
</dbReference>
<dbReference type="Gene3D" id="2.10.90.10">
    <property type="entry name" value="Cystine-knot cytokines"/>
    <property type="match status" value="1"/>
</dbReference>
<keyword evidence="6" id="KW-0372">Hormone</keyword>
<dbReference type="GO" id="GO:0005615">
    <property type="term" value="C:extracellular space"/>
    <property type="evidence" value="ECO:0007669"/>
    <property type="project" value="TreeGrafter"/>
</dbReference>
<evidence type="ECO:0000256" key="8">
    <source>
        <dbReference type="SAM" id="SignalP"/>
    </source>
</evidence>